<evidence type="ECO:0000313" key="2">
    <source>
        <dbReference type="Proteomes" id="UP000277928"/>
    </source>
</evidence>
<sequence length="97" mass="10953">MTSLSKHSRDTHVVMGNSKLLQASQFSFRQKNAAQVYGHSVKPSVDDVCLKIMRRQDREVRRSSGWSSFSCPLVQGGTCCRGEFSFDENSVRFCFAL</sequence>
<dbReference type="Proteomes" id="UP000277928">
    <property type="component" value="Unassembled WGS sequence"/>
</dbReference>
<name>A0A3P6SS94_LITSI</name>
<accession>A0A3P6SS94</accession>
<evidence type="ECO:0000313" key="1">
    <source>
        <dbReference type="EMBL" id="VDK75337.1"/>
    </source>
</evidence>
<protein>
    <submittedName>
        <fullName evidence="1">Uncharacterized protein</fullName>
    </submittedName>
</protein>
<proteinExistence type="predicted"/>
<reference evidence="1 2" key="1">
    <citation type="submission" date="2018-08" db="EMBL/GenBank/DDBJ databases">
        <authorList>
            <person name="Laetsch R D."/>
            <person name="Stevens L."/>
            <person name="Kumar S."/>
            <person name="Blaxter L. M."/>
        </authorList>
    </citation>
    <scope>NUCLEOTIDE SEQUENCE [LARGE SCALE GENOMIC DNA]</scope>
</reference>
<keyword evidence="2" id="KW-1185">Reference proteome</keyword>
<dbReference type="EMBL" id="UYRX01000141">
    <property type="protein sequence ID" value="VDK75337.1"/>
    <property type="molecule type" value="Genomic_DNA"/>
</dbReference>
<gene>
    <name evidence="1" type="ORF">NLS_LOCUS2870</name>
</gene>
<dbReference type="AlphaFoldDB" id="A0A3P6SS94"/>
<organism evidence="1 2">
    <name type="scientific">Litomosoides sigmodontis</name>
    <name type="common">Filarial nematode worm</name>
    <dbReference type="NCBI Taxonomy" id="42156"/>
    <lineage>
        <taxon>Eukaryota</taxon>
        <taxon>Metazoa</taxon>
        <taxon>Ecdysozoa</taxon>
        <taxon>Nematoda</taxon>
        <taxon>Chromadorea</taxon>
        <taxon>Rhabditida</taxon>
        <taxon>Spirurina</taxon>
        <taxon>Spiruromorpha</taxon>
        <taxon>Filarioidea</taxon>
        <taxon>Onchocercidae</taxon>
        <taxon>Litomosoides</taxon>
    </lineage>
</organism>